<evidence type="ECO:0000313" key="2">
    <source>
        <dbReference type="EMBL" id="SEQ68514.1"/>
    </source>
</evidence>
<dbReference type="RefSeq" id="WP_074644683.1">
    <property type="nucleotide sequence ID" value="NZ_FOFU01000008.1"/>
</dbReference>
<keyword evidence="3" id="KW-1185">Reference proteome</keyword>
<dbReference type="SUPFAM" id="SSF48403">
    <property type="entry name" value="Ankyrin repeat"/>
    <property type="match status" value="1"/>
</dbReference>
<organism evidence="2 3">
    <name type="scientific">Treponema bryantii</name>
    <dbReference type="NCBI Taxonomy" id="163"/>
    <lineage>
        <taxon>Bacteria</taxon>
        <taxon>Pseudomonadati</taxon>
        <taxon>Spirochaetota</taxon>
        <taxon>Spirochaetia</taxon>
        <taxon>Spirochaetales</taxon>
        <taxon>Treponemataceae</taxon>
        <taxon>Treponema</taxon>
    </lineage>
</organism>
<dbReference type="InterPro" id="IPR036770">
    <property type="entry name" value="Ankyrin_rpt-contain_sf"/>
</dbReference>
<proteinExistence type="predicted"/>
<feature type="signal peptide" evidence="1">
    <location>
        <begin position="1"/>
        <end position="20"/>
    </location>
</feature>
<evidence type="ECO:0000256" key="1">
    <source>
        <dbReference type="SAM" id="SignalP"/>
    </source>
</evidence>
<keyword evidence="1" id="KW-0732">Signal</keyword>
<evidence type="ECO:0000313" key="3">
    <source>
        <dbReference type="Proteomes" id="UP000182360"/>
    </source>
</evidence>
<sequence length="338" mass="37821">MKKIISLIFVGFLAAVTCFAASVKITAEPVVISDTVSVKISSLKYPVNKVTVGQSVFSPRDSNNYTMAEVNFEIINSSEEKLENYNLSKLKGIELGTADENNDIVFSSFDIPKKNMYEPNEVTIDAGKSVKKTVYFIYPKKGKPIAFFKDRKCFHNFVTDKTPDKDIILQNIAKHEAIPLLMTMVNAKAPKDEILKYMDENHISFNDQDSKGITIFTYSITSHNNEMFDASLDTADLNSKIVYGWANVNPIQLAIMCNNEYAISKLLEKGIEIDNDKSEFGANVIKQNNLPAAKILAKFNYDFSKISISGGGPKRTAVEWCQLKGYSELEKFLTSLGY</sequence>
<dbReference type="AlphaFoldDB" id="A0A1H9I1R8"/>
<dbReference type="Proteomes" id="UP000182360">
    <property type="component" value="Unassembled WGS sequence"/>
</dbReference>
<dbReference type="EMBL" id="FOFU01000008">
    <property type="protein sequence ID" value="SEQ68514.1"/>
    <property type="molecule type" value="Genomic_DNA"/>
</dbReference>
<evidence type="ECO:0008006" key="4">
    <source>
        <dbReference type="Google" id="ProtNLM"/>
    </source>
</evidence>
<protein>
    <recommendedName>
        <fullName evidence="4">DUF4352 domain-containing protein</fullName>
    </recommendedName>
</protein>
<name>A0A1H9I1R8_9SPIR</name>
<feature type="chain" id="PRO_5010340198" description="DUF4352 domain-containing protein" evidence="1">
    <location>
        <begin position="21"/>
        <end position="338"/>
    </location>
</feature>
<accession>A0A1H9I1R8</accession>
<reference evidence="2 3" key="1">
    <citation type="submission" date="2016-10" db="EMBL/GenBank/DDBJ databases">
        <authorList>
            <person name="de Groot N.N."/>
        </authorList>
    </citation>
    <scope>NUCLEOTIDE SEQUENCE [LARGE SCALE GENOMIC DNA]</scope>
    <source>
        <strain evidence="2 3">B25</strain>
    </source>
</reference>
<dbReference type="Gene3D" id="1.25.40.20">
    <property type="entry name" value="Ankyrin repeat-containing domain"/>
    <property type="match status" value="1"/>
</dbReference>
<gene>
    <name evidence="2" type="ORF">SAMN04487977_10879</name>
</gene>